<evidence type="ECO:0000313" key="2">
    <source>
        <dbReference type="EMBL" id="REL35666.1"/>
    </source>
</evidence>
<dbReference type="RefSeq" id="WP_116000338.1">
    <property type="nucleotide sequence ID" value="NZ_QUOV01000001.1"/>
</dbReference>
<feature type="coiled-coil region" evidence="1">
    <location>
        <begin position="434"/>
        <end position="487"/>
    </location>
</feature>
<dbReference type="Pfam" id="PF03993">
    <property type="entry name" value="DUF349"/>
    <property type="match status" value="2"/>
</dbReference>
<accession>A0A3E0UFM5</accession>
<dbReference type="OrthoDB" id="5523335at2"/>
<reference evidence="2 3" key="1">
    <citation type="submission" date="2018-08" db="EMBL/GenBank/DDBJ databases">
        <title>Thalassotalea euphylliae genome.</title>
        <authorList>
            <person name="Summers S."/>
            <person name="Rice S.A."/>
            <person name="Freckelton M.L."/>
            <person name="Nedved B.T."/>
            <person name="Hadfield M.G."/>
        </authorList>
    </citation>
    <scope>NUCLEOTIDE SEQUENCE [LARGE SCALE GENOMIC DNA]</scope>
    <source>
        <strain evidence="2 3">H2</strain>
    </source>
</reference>
<comment type="caution">
    <text evidence="2">The sequence shown here is derived from an EMBL/GenBank/DDBJ whole genome shotgun (WGS) entry which is preliminary data.</text>
</comment>
<dbReference type="EMBL" id="QUOV01000001">
    <property type="protein sequence ID" value="REL35666.1"/>
    <property type="molecule type" value="Genomic_DNA"/>
</dbReference>
<evidence type="ECO:0000256" key="1">
    <source>
        <dbReference type="SAM" id="Coils"/>
    </source>
</evidence>
<gene>
    <name evidence="2" type="ORF">DXX92_10125</name>
</gene>
<keyword evidence="1" id="KW-0175">Coiled coil</keyword>
<organism evidence="2 3">
    <name type="scientific">Thalassotalea euphylliae</name>
    <dbReference type="NCBI Taxonomy" id="1655234"/>
    <lineage>
        <taxon>Bacteria</taxon>
        <taxon>Pseudomonadati</taxon>
        <taxon>Pseudomonadota</taxon>
        <taxon>Gammaproteobacteria</taxon>
        <taxon>Alteromonadales</taxon>
        <taxon>Colwelliaceae</taxon>
        <taxon>Thalassotalea</taxon>
    </lineage>
</organism>
<evidence type="ECO:0000313" key="3">
    <source>
        <dbReference type="Proteomes" id="UP000256999"/>
    </source>
</evidence>
<dbReference type="InterPro" id="IPR007139">
    <property type="entry name" value="DUF349"/>
</dbReference>
<dbReference type="Proteomes" id="UP000256999">
    <property type="component" value="Unassembled WGS sequence"/>
</dbReference>
<protein>
    <submittedName>
        <fullName evidence="2">DUF349 domain-containing protein</fullName>
    </submittedName>
</protein>
<name>A0A3E0UFM5_9GAMM</name>
<proteinExistence type="predicted"/>
<dbReference type="AlphaFoldDB" id="A0A3E0UFM5"/>
<sequence>MIFSKLFASKANWQHQDPNVRVSCIEQELQLNEAQDEQIIRQLASEDESALVRRAALLKLNDYSLWQQALTNDSASSIRRVAEQKIVEHIASEDSQSSIEKRIELGGQLNKALAEQVLNQTNSIDLILALFSKLDKPHLLVSIAQQKNQLALWQYIIDNNSDIDSLEKLAKKVNLESASTLLNNKITALKEAEQAPIKISKDAQLNLSKLLALKDVTDYGVVLSKRAELEQEWQVLSEQFQLLSEESAQTFNEKYVTINATLDKVFVAKAEQYQQAQIAAKVAQQQQDQQQDFEQFLSSTTQAISEAIFENASLDEQQLLNDIAEFERLVKASVLSEQAVKSLLVQSQELTNKLSKVNEIAASVANATQLIARMSQQTPPVSQSELSDKQGIFKSWLRDWQENMRQASGVLPESIIAAHKEVKTAWLAALAPLEKEQEQLLRQTQRKVSDLKRLLASGKYNAAFGVFNKFKRAYNELTEELQRKLHRDFEHLSEKMAELSDWEHYIATPRKKELLQEIKMLAQTPLDNPNEQADKVKWYRKTWNTLGHADEEVDRELNQAFNQACEQAFAPCRLFYAEQEKIRDAHLATRKELIEHLKLLVEQLSSKDIDFKTIESSFNKLNQQWRNAGDVDRKVYRNINQEYQTLSKPVRTAINQYHDNNELAKQALIDEAQSLASHMDDEQAVFDAVNRVKRLQEQWKTVGYAGAKKENRLWQQFRAINDQIFGQRQQLQSKHKQESAEQLSSVKATLEALNVKLTAETTTPSDIKALQSEAQQLKQQLLGESHPNKTALGQVSQFVSQCQSKLELLLAQSSKKDWQQVFALFEQIAQESLTRQACEDTAAYESLSKASKRKVLDHLSEQNAENRLALTITLEIIAGVESPAQDQAQRRIIQVELMQQKMNSGELTSAEDKLWSWLNDGQLTAEDLPLIDRAKRIFC</sequence>